<evidence type="ECO:0000313" key="3">
    <source>
        <dbReference type="Proteomes" id="UP000095283"/>
    </source>
</evidence>
<dbReference type="PANTHER" id="PTHR11200:SF275">
    <property type="entry name" value="LD06095P"/>
    <property type="match status" value="1"/>
</dbReference>
<proteinExistence type="predicted"/>
<keyword evidence="1" id="KW-0472">Membrane</keyword>
<dbReference type="Pfam" id="PF22669">
    <property type="entry name" value="Exo_endo_phos2"/>
    <property type="match status" value="1"/>
</dbReference>
<dbReference type="InterPro" id="IPR046985">
    <property type="entry name" value="IP5"/>
</dbReference>
<dbReference type="Gene3D" id="3.60.10.10">
    <property type="entry name" value="Endonuclease/exonuclease/phosphatase"/>
    <property type="match status" value="1"/>
</dbReference>
<feature type="transmembrane region" description="Helical" evidence="1">
    <location>
        <begin position="12"/>
        <end position="40"/>
    </location>
</feature>
<dbReference type="InterPro" id="IPR000300">
    <property type="entry name" value="IPPc"/>
</dbReference>
<reference evidence="4" key="1">
    <citation type="submission" date="2016-11" db="UniProtKB">
        <authorList>
            <consortium name="WormBaseParasite"/>
        </authorList>
    </citation>
    <scope>IDENTIFICATION</scope>
</reference>
<keyword evidence="1" id="KW-1133">Transmembrane helix</keyword>
<dbReference type="GO" id="GO:0046856">
    <property type="term" value="P:phosphatidylinositol dephosphorylation"/>
    <property type="evidence" value="ECO:0007669"/>
    <property type="project" value="InterPro"/>
</dbReference>
<dbReference type="AlphaFoldDB" id="A0A1I7XJD4"/>
<evidence type="ECO:0000259" key="2">
    <source>
        <dbReference type="SMART" id="SM00128"/>
    </source>
</evidence>
<dbReference type="SUPFAM" id="SSF56219">
    <property type="entry name" value="DNase I-like"/>
    <property type="match status" value="1"/>
</dbReference>
<feature type="transmembrane region" description="Helical" evidence="1">
    <location>
        <begin position="113"/>
        <end position="133"/>
    </location>
</feature>
<dbReference type="PANTHER" id="PTHR11200">
    <property type="entry name" value="INOSITOL 5-PHOSPHATASE"/>
    <property type="match status" value="1"/>
</dbReference>
<dbReference type="WBParaSite" id="Hba_17867">
    <property type="protein sequence ID" value="Hba_17867"/>
    <property type="gene ID" value="Hba_17867"/>
</dbReference>
<organism evidence="3 4">
    <name type="scientific">Heterorhabditis bacteriophora</name>
    <name type="common">Entomopathogenic nematode worm</name>
    <dbReference type="NCBI Taxonomy" id="37862"/>
    <lineage>
        <taxon>Eukaryota</taxon>
        <taxon>Metazoa</taxon>
        <taxon>Ecdysozoa</taxon>
        <taxon>Nematoda</taxon>
        <taxon>Chromadorea</taxon>
        <taxon>Rhabditida</taxon>
        <taxon>Rhabditina</taxon>
        <taxon>Rhabditomorpha</taxon>
        <taxon>Strongyloidea</taxon>
        <taxon>Heterorhabditidae</taxon>
        <taxon>Heterorhabditis</taxon>
    </lineage>
</organism>
<feature type="transmembrane region" description="Helical" evidence="1">
    <location>
        <begin position="145"/>
        <end position="168"/>
    </location>
</feature>
<keyword evidence="1" id="KW-0812">Transmembrane</keyword>
<dbReference type="SMART" id="SM00128">
    <property type="entry name" value="IPPc"/>
    <property type="match status" value="1"/>
</dbReference>
<dbReference type="Pfam" id="PF10318">
    <property type="entry name" value="7TM_GPCR_Srh"/>
    <property type="match status" value="1"/>
</dbReference>
<protein>
    <submittedName>
        <fullName evidence="4">IPPc domain-containing protein</fullName>
    </submittedName>
</protein>
<dbReference type="GO" id="GO:0001726">
    <property type="term" value="C:ruffle"/>
    <property type="evidence" value="ECO:0007669"/>
    <property type="project" value="TreeGrafter"/>
</dbReference>
<feature type="transmembrane region" description="Helical" evidence="1">
    <location>
        <begin position="52"/>
        <end position="74"/>
    </location>
</feature>
<name>A0A1I7XJD4_HETBA</name>
<dbReference type="InterPro" id="IPR036691">
    <property type="entry name" value="Endo/exonu/phosph_ase_sf"/>
</dbReference>
<keyword evidence="3" id="KW-1185">Reference proteome</keyword>
<dbReference type="Proteomes" id="UP000095283">
    <property type="component" value="Unplaced"/>
</dbReference>
<dbReference type="InterPro" id="IPR019422">
    <property type="entry name" value="7TM_GPCR_serpentine_rcpt_Srh"/>
</dbReference>
<dbReference type="GO" id="GO:0004439">
    <property type="term" value="F:phosphatidylinositol-4,5-bisphosphate 5-phosphatase activity"/>
    <property type="evidence" value="ECO:0007669"/>
    <property type="project" value="TreeGrafter"/>
</dbReference>
<dbReference type="GO" id="GO:0005737">
    <property type="term" value="C:cytoplasm"/>
    <property type="evidence" value="ECO:0007669"/>
    <property type="project" value="TreeGrafter"/>
</dbReference>
<feature type="domain" description="Inositol polyphosphate-related phosphatase" evidence="2">
    <location>
        <begin position="276"/>
        <end position="536"/>
    </location>
</feature>
<dbReference type="GO" id="GO:0005886">
    <property type="term" value="C:plasma membrane"/>
    <property type="evidence" value="ECO:0007669"/>
    <property type="project" value="TreeGrafter"/>
</dbReference>
<evidence type="ECO:0000256" key="1">
    <source>
        <dbReference type="SAM" id="Phobius"/>
    </source>
</evidence>
<evidence type="ECO:0000313" key="4">
    <source>
        <dbReference type="WBParaSite" id="Hba_17867"/>
    </source>
</evidence>
<sequence length="537" mass="61359">MSGHGILITNFGFSTFACLCILINLLCGLAISIVGLFFYRHQCIVNKLTNKQFYFCILFDFLVLSSLTNAFLIVSHTDSSQWSKALEKVNPKVVVLLKIPNIYYIDYSEMAKIILFSSIIVLFLLVTPFFFAVIRSSDSRLGLQILNNIAMMMISNYGILATLFLIYFNDAYRKFLFGRLTRKARLYAVVKQLTNAQNPLMYEPVVGTVSVNSPHRVTRSLSQPARINYPAEHRYTEVDDHTWKYTTDSNKFESSVVGFGSVPIPSYDNIAKLPDRKISIRVLTWNINEKPVKILGLIVDQLINIPRNSIEDVISIALQEISPGTKTFHEDALQMVAKSLIETHSIYFSYRVWSQMVLVFIKKSHIKFAIQPLAKFVSSAAVPKPVRTKGAIGVCFRLYQRWIVIIACHLSHASVQQRVQDYHKIMRSLKFPTLMDFKGSDDILHADVVLWTGDLNFRVNVDTGVTWTNNYITRQRDAEKALQTDELQIVRQKRIEFCTGVVVQSGLKLLLIIVFKYQVNQITEQYMGFSSMLTNDF</sequence>
<accession>A0A1I7XJD4</accession>